<organism evidence="2 3">
    <name type="scientific">Streptomyces ipomoeae</name>
    <dbReference type="NCBI Taxonomy" id="103232"/>
    <lineage>
        <taxon>Bacteria</taxon>
        <taxon>Bacillati</taxon>
        <taxon>Actinomycetota</taxon>
        <taxon>Actinomycetes</taxon>
        <taxon>Kitasatosporales</taxon>
        <taxon>Streptomycetaceae</taxon>
        <taxon>Streptomyces</taxon>
    </lineage>
</organism>
<protein>
    <submittedName>
        <fullName evidence="2">Amidohydrolase</fullName>
    </submittedName>
</protein>
<sequence>MRLQQNASGTSGSLGKGPYDRLILRDVTVIDGTGAPSYGPADVVLERGRISAIVSAGRNTDMTQAGQQAGVGTESWELPGHYVLPGLIDAHAHIAAAEQGPDADYSYRLWLGHGITSVRETGCLGNGTEFTVREARRAAANEITAPRITPYAAFGAGRTEPFRTGRDAEKWVAQQAELGAEGIKFFGAPPEIFRAALTEAQRLGLGSACHHAPSDVARVNALTTARWGLGSIEHGYGLPEAMFTDRRVQHFPSGYNYNNEHDRFAQLGRAWRQAADPGSRVWDDTRDELISLDTALNPTFVIYTAARDAARARGREYLRDYAAPQAWEFYQPNPANHGSFLYDWGTEEEVAWKENYQLWMAFVRDFHQHGGLLTTGSDAGFIYNLYGFGLVEEMELLREVGLHPLEIIRCATANGARLLGLQDTGTLEPGKAADLLVVEEDPLANLKVLYGHGHLRMQTDGSLTRVGGVRHVIKGGVVFDAVQLRASVRDQVSAERERLGAAAPFTP</sequence>
<dbReference type="EMBL" id="SPAZ01000286">
    <property type="protein sequence ID" value="TQE22155.1"/>
    <property type="molecule type" value="Genomic_DNA"/>
</dbReference>
<dbReference type="Gene3D" id="3.20.20.140">
    <property type="entry name" value="Metal-dependent hydrolases"/>
    <property type="match status" value="1"/>
</dbReference>
<dbReference type="GO" id="GO:0016810">
    <property type="term" value="F:hydrolase activity, acting on carbon-nitrogen (but not peptide) bonds"/>
    <property type="evidence" value="ECO:0007669"/>
    <property type="project" value="InterPro"/>
</dbReference>
<dbReference type="InterPro" id="IPR051781">
    <property type="entry name" value="Metallo-dep_Hydrolase"/>
</dbReference>
<dbReference type="SUPFAM" id="SSF51338">
    <property type="entry name" value="Composite domain of metallo-dependent hydrolases"/>
    <property type="match status" value="1"/>
</dbReference>
<dbReference type="RefSeq" id="WP_009304962.1">
    <property type="nucleotide sequence ID" value="NZ_JARAVC010000031.1"/>
</dbReference>
<dbReference type="Gene3D" id="2.30.40.10">
    <property type="entry name" value="Urease, subunit C, domain 1"/>
    <property type="match status" value="1"/>
</dbReference>
<gene>
    <name evidence="2" type="ORF">Sipo8835_36150</name>
</gene>
<evidence type="ECO:0000313" key="3">
    <source>
        <dbReference type="Proteomes" id="UP000318720"/>
    </source>
</evidence>
<dbReference type="AlphaFoldDB" id="A0AAE8VVN6"/>
<accession>A0AAE8VVN6</accession>
<dbReference type="PANTHER" id="PTHR43135:SF3">
    <property type="entry name" value="ALPHA-D-RIBOSE 1-METHYLPHOSPHONATE 5-TRIPHOSPHATE DIPHOSPHATASE"/>
    <property type="match status" value="1"/>
</dbReference>
<dbReference type="InterPro" id="IPR032466">
    <property type="entry name" value="Metal_Hydrolase"/>
</dbReference>
<dbReference type="PANTHER" id="PTHR43135">
    <property type="entry name" value="ALPHA-D-RIBOSE 1-METHYLPHOSPHONATE 5-TRIPHOSPHATE DIPHOSPHATASE"/>
    <property type="match status" value="1"/>
</dbReference>
<dbReference type="InterPro" id="IPR006680">
    <property type="entry name" value="Amidohydro-rel"/>
</dbReference>
<reference evidence="2 3" key="1">
    <citation type="submission" date="2019-03" db="EMBL/GenBank/DDBJ databases">
        <title>Comparative genomic analyses of the sweetpotato soil rot pathogen, Streptomyces ipomoeae.</title>
        <authorList>
            <person name="Ruschel Soares N."/>
            <person name="Badger J.H."/>
            <person name="Huguet-Tapia J.C."/>
            <person name="Clark C.A."/>
            <person name="Pettis G.S."/>
        </authorList>
    </citation>
    <scope>NUCLEOTIDE SEQUENCE [LARGE SCALE GENOMIC DNA]</scope>
    <source>
        <strain evidence="2 3">88-35</strain>
    </source>
</reference>
<feature type="domain" description="Amidohydrolase-related" evidence="1">
    <location>
        <begin position="364"/>
        <end position="447"/>
    </location>
</feature>
<dbReference type="InterPro" id="IPR011059">
    <property type="entry name" value="Metal-dep_hydrolase_composite"/>
</dbReference>
<dbReference type="SUPFAM" id="SSF51556">
    <property type="entry name" value="Metallo-dependent hydrolases"/>
    <property type="match status" value="1"/>
</dbReference>
<evidence type="ECO:0000259" key="1">
    <source>
        <dbReference type="Pfam" id="PF01979"/>
    </source>
</evidence>
<comment type="caution">
    <text evidence="2">The sequence shown here is derived from an EMBL/GenBank/DDBJ whole genome shotgun (WGS) entry which is preliminary data.</text>
</comment>
<dbReference type="Proteomes" id="UP000318720">
    <property type="component" value="Unassembled WGS sequence"/>
</dbReference>
<proteinExistence type="predicted"/>
<name>A0AAE8VVN6_9ACTN</name>
<dbReference type="Pfam" id="PF01979">
    <property type="entry name" value="Amidohydro_1"/>
    <property type="match status" value="1"/>
</dbReference>
<evidence type="ECO:0000313" key="2">
    <source>
        <dbReference type="EMBL" id="TQE22155.1"/>
    </source>
</evidence>